<dbReference type="InterPro" id="IPR029044">
    <property type="entry name" value="Nucleotide-diphossugar_trans"/>
</dbReference>
<evidence type="ECO:0000256" key="1">
    <source>
        <dbReference type="ARBA" id="ARBA00010443"/>
    </source>
</evidence>
<reference evidence="11 12" key="1">
    <citation type="journal article" date="2013" name="Genome Announc.">
        <title>Draft Genome Sequence of Arthrobacter crystallopoietes Strain BAB-32, Revealing Genes for Bioremediation.</title>
        <authorList>
            <person name="Joshi M.N."/>
            <person name="Pandit A.S."/>
            <person name="Sharma A."/>
            <person name="Pandya R.V."/>
            <person name="Desai S.M."/>
            <person name="Saxena A.K."/>
            <person name="Bagatharia S.B."/>
        </authorList>
    </citation>
    <scope>NUCLEOTIDE SEQUENCE [LARGE SCALE GENOMIC DNA]</scope>
    <source>
        <strain evidence="11 12">BAB-32</strain>
    </source>
</reference>
<dbReference type="Pfam" id="PF24894">
    <property type="entry name" value="Hexapep_GlmU"/>
    <property type="match status" value="1"/>
</dbReference>
<evidence type="ECO:0000313" key="12">
    <source>
        <dbReference type="Proteomes" id="UP000010729"/>
    </source>
</evidence>
<feature type="domain" description="Glucose-1-phosphate adenylyltransferase/Bifunctional protein GlmU-like C-terminal hexapeptide" evidence="10">
    <location>
        <begin position="288"/>
        <end position="357"/>
    </location>
</feature>
<dbReference type="OrthoDB" id="9801810at2"/>
<keyword evidence="8" id="KW-0119">Carbohydrate metabolism</keyword>
<dbReference type="InterPro" id="IPR005836">
    <property type="entry name" value="ADP_Glu_pyroP_CS"/>
</dbReference>
<keyword evidence="4" id="KW-0548">Nucleotidyltransferase</keyword>
<dbReference type="InterPro" id="IPR005835">
    <property type="entry name" value="NTP_transferase_dom"/>
</dbReference>
<dbReference type="SUPFAM" id="SSF53448">
    <property type="entry name" value="Nucleotide-diphospho-sugar transferases"/>
    <property type="match status" value="1"/>
</dbReference>
<keyword evidence="2" id="KW-0321">Glycogen metabolism</keyword>
<dbReference type="AlphaFoldDB" id="N1V436"/>
<comment type="similarity">
    <text evidence="1">Belongs to the bacterial/plant glucose-1-phosphate adenylyltransferase family.</text>
</comment>
<dbReference type="CDD" id="cd02508">
    <property type="entry name" value="ADP_Glucose_PP"/>
    <property type="match status" value="1"/>
</dbReference>
<accession>N1V436</accession>
<gene>
    <name evidence="11" type="ORF">D477_007841</name>
</gene>
<dbReference type="SUPFAM" id="SSF51161">
    <property type="entry name" value="Trimeric LpxA-like enzymes"/>
    <property type="match status" value="1"/>
</dbReference>
<dbReference type="Pfam" id="PF00483">
    <property type="entry name" value="NTP_transferase"/>
    <property type="match status" value="1"/>
</dbReference>
<protein>
    <submittedName>
        <fullName evidence="11">Nucleotidyltransferase</fullName>
    </submittedName>
</protein>
<evidence type="ECO:0000256" key="7">
    <source>
        <dbReference type="ARBA" id="ARBA00023056"/>
    </source>
</evidence>
<keyword evidence="12" id="KW-1185">Reference proteome</keyword>
<evidence type="ECO:0000256" key="4">
    <source>
        <dbReference type="ARBA" id="ARBA00022695"/>
    </source>
</evidence>
<keyword evidence="3 11" id="KW-0808">Transferase</keyword>
<dbReference type="RefSeq" id="WP_005268419.1">
    <property type="nucleotide sequence ID" value="NZ_ANPE02000100.1"/>
</dbReference>
<dbReference type="PANTHER" id="PTHR43523">
    <property type="entry name" value="GLUCOSE-1-PHOSPHATE ADENYLYLTRANSFERASE-RELATED"/>
    <property type="match status" value="1"/>
</dbReference>
<evidence type="ECO:0000259" key="9">
    <source>
        <dbReference type="Pfam" id="PF00483"/>
    </source>
</evidence>
<dbReference type="Proteomes" id="UP000010729">
    <property type="component" value="Unassembled WGS sequence"/>
</dbReference>
<dbReference type="GO" id="GO:0005524">
    <property type="term" value="F:ATP binding"/>
    <property type="evidence" value="ECO:0007669"/>
    <property type="project" value="UniProtKB-KW"/>
</dbReference>
<evidence type="ECO:0000256" key="8">
    <source>
        <dbReference type="ARBA" id="ARBA00023277"/>
    </source>
</evidence>
<dbReference type="InterPro" id="IPR011831">
    <property type="entry name" value="ADP-Glc_PPase"/>
</dbReference>
<dbReference type="InterPro" id="IPR011004">
    <property type="entry name" value="Trimer_LpxA-like_sf"/>
</dbReference>
<evidence type="ECO:0000256" key="6">
    <source>
        <dbReference type="ARBA" id="ARBA00022840"/>
    </source>
</evidence>
<dbReference type="Gene3D" id="2.160.10.10">
    <property type="entry name" value="Hexapeptide repeat proteins"/>
    <property type="match status" value="1"/>
</dbReference>
<keyword evidence="7" id="KW-0320">Glycogen biosynthesis</keyword>
<evidence type="ECO:0000256" key="3">
    <source>
        <dbReference type="ARBA" id="ARBA00022679"/>
    </source>
</evidence>
<dbReference type="InterPro" id="IPR056818">
    <property type="entry name" value="GlmU/GlgC-like_hexapep"/>
</dbReference>
<evidence type="ECO:0000259" key="10">
    <source>
        <dbReference type="Pfam" id="PF24894"/>
    </source>
</evidence>
<keyword evidence="5" id="KW-0547">Nucleotide-binding</keyword>
<dbReference type="Gene3D" id="3.90.550.10">
    <property type="entry name" value="Spore Coat Polysaccharide Biosynthesis Protein SpsA, Chain A"/>
    <property type="match status" value="1"/>
</dbReference>
<name>N1V436_9MICC</name>
<proteinExistence type="inferred from homology"/>
<dbReference type="PANTHER" id="PTHR43523:SF2">
    <property type="entry name" value="GLUCOSE-1-PHOSPHATE ADENYLYLTRANSFERASE"/>
    <property type="match status" value="1"/>
</dbReference>
<keyword evidence="6" id="KW-0067">ATP-binding</keyword>
<sequence length="388" mass="41141">MKRPSILAIILAGGAGSRLGMLTDQRSKPALAFGGHYRLIDIPLSNLKHSHIPDVWIVEQYLPYSLNDHISNGRPWDLDRTTGGLRILPPYQGADGEGFAEGNADALHRQAVLIREFDPALVLVLSADHLYRLDFRDVVETHLGAEAALTMVTTIIDGDASRYGVVQAEGGRVTGFDYKPEQPAGNLVAAEIFLYDADALLEAMDRLAEDRDGLEDYGDSLIPHFVEQRTVAEHRLDGYWRDVGTIDSYWEAHMELLSGDGFDLHDPQWPILTAGPQLMPAFVASGARVEDSLVAAGATVRGTVVRSVVGPGAVVEAGASVADSVLLHGAQVDAGARLARVIADAQSQVGAQATVGSAGGAITVLGSGSSVEGGRQVPAGTELEPGSK</sequence>
<evidence type="ECO:0000256" key="5">
    <source>
        <dbReference type="ARBA" id="ARBA00022741"/>
    </source>
</evidence>
<feature type="domain" description="Nucleotidyl transferase" evidence="9">
    <location>
        <begin position="8"/>
        <end position="257"/>
    </location>
</feature>
<evidence type="ECO:0000313" key="11">
    <source>
        <dbReference type="EMBL" id="EMY34812.1"/>
    </source>
</evidence>
<comment type="caution">
    <text evidence="11">The sequence shown here is derived from an EMBL/GenBank/DDBJ whole genome shotgun (WGS) entry which is preliminary data.</text>
</comment>
<dbReference type="PROSITE" id="PS00808">
    <property type="entry name" value="ADP_GLC_PYROPHOSPH_1"/>
    <property type="match status" value="1"/>
</dbReference>
<organism evidence="11 12">
    <name type="scientific">Arthrobacter crystallopoietes BAB-32</name>
    <dbReference type="NCBI Taxonomy" id="1246476"/>
    <lineage>
        <taxon>Bacteria</taxon>
        <taxon>Bacillati</taxon>
        <taxon>Actinomycetota</taxon>
        <taxon>Actinomycetes</taxon>
        <taxon>Micrococcales</taxon>
        <taxon>Micrococcaceae</taxon>
        <taxon>Crystallibacter</taxon>
    </lineage>
</organism>
<dbReference type="GO" id="GO:0008878">
    <property type="term" value="F:glucose-1-phosphate adenylyltransferase activity"/>
    <property type="evidence" value="ECO:0007669"/>
    <property type="project" value="InterPro"/>
</dbReference>
<dbReference type="EMBL" id="ANPE02000100">
    <property type="protein sequence ID" value="EMY34812.1"/>
    <property type="molecule type" value="Genomic_DNA"/>
</dbReference>
<dbReference type="GO" id="GO:0005978">
    <property type="term" value="P:glycogen biosynthetic process"/>
    <property type="evidence" value="ECO:0007669"/>
    <property type="project" value="UniProtKB-KW"/>
</dbReference>
<evidence type="ECO:0000256" key="2">
    <source>
        <dbReference type="ARBA" id="ARBA00022600"/>
    </source>
</evidence>